<dbReference type="GO" id="GO:0008643">
    <property type="term" value="P:carbohydrate transport"/>
    <property type="evidence" value="ECO:0007669"/>
    <property type="project" value="InterPro"/>
</dbReference>
<comment type="caution">
    <text evidence="7">The sequence shown here is derived from an EMBL/GenBank/DDBJ whole genome shotgun (WGS) entry which is preliminary data.</text>
</comment>
<evidence type="ECO:0000256" key="5">
    <source>
        <dbReference type="ARBA" id="ARBA00022840"/>
    </source>
</evidence>
<dbReference type="PANTHER" id="PTHR43875">
    <property type="entry name" value="MALTODEXTRIN IMPORT ATP-BINDING PROTEIN MSMX"/>
    <property type="match status" value="1"/>
</dbReference>
<sequence length="376" mass="41033">MSVGLTLEHVTKTFSQGAKSINAVDDLSLEIGPGEFFTFVGASGCGKTTTLRMIAGLESVSSGRILFDKEDVTGIPTQGRDIGMVFQDIALFPYMSIRENIGYSLKVARVPKKEIDERVERTAELLSISDKLAMKPVQLSGGQQQRVAIGRAIVREPKVLLLDEPLSALDARLRTEMRSEILRLHRRINSTIIYVTHDQVEAMTMSSRIAVMEGGKAVQVDQPRSVFRYPARESVATFIGTPAMNVWDASLEGPTDAPRLSWSGVSVPISREDAQALSGLTTVRLGARPQALKLVPADEALLEATLSLKEPLGLEDECHLQVADGLELRLVGRVPDSVAEGSLVHVNIDPSDFCVFHPETGEVLRHGLNKEQIKTI</sequence>
<dbReference type="InterPro" id="IPR008995">
    <property type="entry name" value="Mo/tungstate-bd_C_term_dom"/>
</dbReference>
<dbReference type="InterPro" id="IPR015855">
    <property type="entry name" value="ABC_transpr_MalK-like"/>
</dbReference>
<dbReference type="RefSeq" id="WP_220230529.1">
    <property type="nucleotide sequence ID" value="NZ_JAICBX010000004.1"/>
</dbReference>
<dbReference type="SUPFAM" id="SSF50331">
    <property type="entry name" value="MOP-like"/>
    <property type="match status" value="1"/>
</dbReference>
<dbReference type="Pfam" id="PF00005">
    <property type="entry name" value="ABC_tran"/>
    <property type="match status" value="1"/>
</dbReference>
<dbReference type="Gene3D" id="2.40.50.100">
    <property type="match status" value="1"/>
</dbReference>
<organism evidence="7 8">
    <name type="scientific">Flavimaribacter sediminis</name>
    <dbReference type="NCBI Taxonomy" id="2865987"/>
    <lineage>
        <taxon>Bacteria</taxon>
        <taxon>Pseudomonadati</taxon>
        <taxon>Pseudomonadota</taxon>
        <taxon>Alphaproteobacteria</taxon>
        <taxon>Hyphomicrobiales</taxon>
        <taxon>Rhizobiaceae</taxon>
        <taxon>Flavimaribacter</taxon>
    </lineage>
</organism>
<dbReference type="InterPro" id="IPR003439">
    <property type="entry name" value="ABC_transporter-like_ATP-bd"/>
</dbReference>
<dbReference type="InterPro" id="IPR003593">
    <property type="entry name" value="AAA+_ATPase"/>
</dbReference>
<protein>
    <submittedName>
        <fullName evidence="7">ABC transporter ATP-binding protein</fullName>
    </submittedName>
</protein>
<keyword evidence="5 7" id="KW-0067">ATP-binding</keyword>
<dbReference type="PANTHER" id="PTHR43875:SF1">
    <property type="entry name" value="OSMOPROTECTIVE COMPOUNDS UPTAKE ATP-BINDING PROTEIN GGTA"/>
    <property type="match status" value="1"/>
</dbReference>
<evidence type="ECO:0000259" key="6">
    <source>
        <dbReference type="PROSITE" id="PS50893"/>
    </source>
</evidence>
<dbReference type="InterPro" id="IPR027417">
    <property type="entry name" value="P-loop_NTPase"/>
</dbReference>
<feature type="domain" description="ABC transporter" evidence="6">
    <location>
        <begin position="5"/>
        <end position="239"/>
    </location>
</feature>
<dbReference type="GO" id="GO:0055052">
    <property type="term" value="C:ATP-binding cassette (ABC) transporter complex, substrate-binding subunit-containing"/>
    <property type="evidence" value="ECO:0007669"/>
    <property type="project" value="TreeGrafter"/>
</dbReference>
<dbReference type="EMBL" id="JAICBX010000004">
    <property type="protein sequence ID" value="MBW8639827.1"/>
    <property type="molecule type" value="Genomic_DNA"/>
</dbReference>
<comment type="subcellular location">
    <subcellularLocation>
        <location evidence="1">Cell inner membrane</location>
        <topology evidence="1">Peripheral membrane protein</topology>
    </subcellularLocation>
</comment>
<evidence type="ECO:0000256" key="3">
    <source>
        <dbReference type="ARBA" id="ARBA00022448"/>
    </source>
</evidence>
<keyword evidence="8" id="KW-1185">Reference proteome</keyword>
<dbReference type="InterPro" id="IPR047641">
    <property type="entry name" value="ABC_transpr_MalK/UgpC-like"/>
</dbReference>
<proteinExistence type="inferred from homology"/>
<keyword evidence="3" id="KW-0813">Transport</keyword>
<dbReference type="AlphaFoldDB" id="A0AAE2ZUF6"/>
<dbReference type="GO" id="GO:0016887">
    <property type="term" value="F:ATP hydrolysis activity"/>
    <property type="evidence" value="ECO:0007669"/>
    <property type="project" value="InterPro"/>
</dbReference>
<accession>A0AAE2ZUF6</accession>
<evidence type="ECO:0000313" key="7">
    <source>
        <dbReference type="EMBL" id="MBW8639827.1"/>
    </source>
</evidence>
<evidence type="ECO:0000256" key="2">
    <source>
        <dbReference type="ARBA" id="ARBA00005417"/>
    </source>
</evidence>
<dbReference type="Gene3D" id="2.40.50.140">
    <property type="entry name" value="Nucleic acid-binding proteins"/>
    <property type="match status" value="1"/>
</dbReference>
<dbReference type="PROSITE" id="PS00211">
    <property type="entry name" value="ABC_TRANSPORTER_1"/>
    <property type="match status" value="1"/>
</dbReference>
<keyword evidence="4" id="KW-0547">Nucleotide-binding</keyword>
<evidence type="ECO:0000313" key="8">
    <source>
        <dbReference type="Proteomes" id="UP001196509"/>
    </source>
</evidence>
<evidence type="ECO:0000256" key="1">
    <source>
        <dbReference type="ARBA" id="ARBA00004417"/>
    </source>
</evidence>
<name>A0AAE2ZUF6_9HYPH</name>
<comment type="similarity">
    <text evidence="2">Belongs to the ABC transporter superfamily.</text>
</comment>
<dbReference type="InterPro" id="IPR017871">
    <property type="entry name" value="ABC_transporter-like_CS"/>
</dbReference>
<dbReference type="CDD" id="cd03301">
    <property type="entry name" value="ABC_MalK_N"/>
    <property type="match status" value="1"/>
</dbReference>
<dbReference type="Proteomes" id="UP001196509">
    <property type="component" value="Unassembled WGS sequence"/>
</dbReference>
<dbReference type="PROSITE" id="PS50893">
    <property type="entry name" value="ABC_TRANSPORTER_2"/>
    <property type="match status" value="1"/>
</dbReference>
<dbReference type="SMART" id="SM00382">
    <property type="entry name" value="AAA"/>
    <property type="match status" value="1"/>
</dbReference>
<reference evidence="7" key="1">
    <citation type="submission" date="2021-08" db="EMBL/GenBank/DDBJ databases">
        <title>Hoeflea bacterium WL0058 sp. nov., isolated from the sediment.</title>
        <authorList>
            <person name="Wang L."/>
            <person name="Zhang D."/>
        </authorList>
    </citation>
    <scope>NUCLEOTIDE SEQUENCE</scope>
    <source>
        <strain evidence="7">WL0058</strain>
    </source>
</reference>
<dbReference type="InterPro" id="IPR012340">
    <property type="entry name" value="NA-bd_OB-fold"/>
</dbReference>
<evidence type="ECO:0000256" key="4">
    <source>
        <dbReference type="ARBA" id="ARBA00022741"/>
    </source>
</evidence>
<dbReference type="Gene3D" id="3.40.50.300">
    <property type="entry name" value="P-loop containing nucleotide triphosphate hydrolases"/>
    <property type="match status" value="1"/>
</dbReference>
<gene>
    <name evidence="7" type="ORF">K1W69_21715</name>
</gene>
<dbReference type="GO" id="GO:0005524">
    <property type="term" value="F:ATP binding"/>
    <property type="evidence" value="ECO:0007669"/>
    <property type="project" value="UniProtKB-KW"/>
</dbReference>
<dbReference type="SUPFAM" id="SSF52540">
    <property type="entry name" value="P-loop containing nucleoside triphosphate hydrolases"/>
    <property type="match status" value="1"/>
</dbReference>
<dbReference type="FunFam" id="3.40.50.300:FF:000042">
    <property type="entry name" value="Maltose/maltodextrin ABC transporter, ATP-binding protein"/>
    <property type="match status" value="1"/>
</dbReference>
<dbReference type="GO" id="GO:0140359">
    <property type="term" value="F:ABC-type transporter activity"/>
    <property type="evidence" value="ECO:0007669"/>
    <property type="project" value="InterPro"/>
</dbReference>